<dbReference type="RefSeq" id="WP_378109774.1">
    <property type="nucleotide sequence ID" value="NZ_JBHSNC010000002.1"/>
</dbReference>
<evidence type="ECO:0000313" key="2">
    <source>
        <dbReference type="EMBL" id="MFC5527967.1"/>
    </source>
</evidence>
<dbReference type="EMBL" id="JBHSNC010000002">
    <property type="protein sequence ID" value="MFC5527967.1"/>
    <property type="molecule type" value="Genomic_DNA"/>
</dbReference>
<feature type="domain" description="VOC" evidence="1">
    <location>
        <begin position="11"/>
        <end position="134"/>
    </location>
</feature>
<dbReference type="SUPFAM" id="SSF54593">
    <property type="entry name" value="Glyoxalase/Bleomycin resistance protein/Dihydroxybiphenyl dioxygenase"/>
    <property type="match status" value="1"/>
</dbReference>
<dbReference type="Proteomes" id="UP001596108">
    <property type="component" value="Unassembled WGS sequence"/>
</dbReference>
<evidence type="ECO:0000313" key="3">
    <source>
        <dbReference type="Proteomes" id="UP001596108"/>
    </source>
</evidence>
<dbReference type="CDD" id="cd06587">
    <property type="entry name" value="VOC"/>
    <property type="match status" value="1"/>
</dbReference>
<keyword evidence="3" id="KW-1185">Reference proteome</keyword>
<protein>
    <submittedName>
        <fullName evidence="2">VOC family protein</fullName>
    </submittedName>
</protein>
<dbReference type="Pfam" id="PF22659">
    <property type="entry name" value="YycE-like_C"/>
    <property type="match status" value="1"/>
</dbReference>
<dbReference type="PROSITE" id="PS51819">
    <property type="entry name" value="VOC"/>
    <property type="match status" value="1"/>
</dbReference>
<dbReference type="InterPro" id="IPR037523">
    <property type="entry name" value="VOC_core"/>
</dbReference>
<reference evidence="3" key="1">
    <citation type="journal article" date="2019" name="Int. J. Syst. Evol. Microbiol.">
        <title>The Global Catalogue of Microorganisms (GCM) 10K type strain sequencing project: providing services to taxonomists for standard genome sequencing and annotation.</title>
        <authorList>
            <consortium name="The Broad Institute Genomics Platform"/>
            <consortium name="The Broad Institute Genome Sequencing Center for Infectious Disease"/>
            <person name="Wu L."/>
            <person name="Ma J."/>
        </authorList>
    </citation>
    <scope>NUCLEOTIDE SEQUENCE [LARGE SCALE GENOMIC DNA]</scope>
    <source>
        <strain evidence="3">CGMCC 1.18578</strain>
    </source>
</reference>
<proteinExistence type="predicted"/>
<gene>
    <name evidence="2" type="ORF">ACFPQ4_00640</name>
</gene>
<organism evidence="2 3">
    <name type="scientific">Cohnella yongneupensis</name>
    <dbReference type="NCBI Taxonomy" id="425006"/>
    <lineage>
        <taxon>Bacteria</taxon>
        <taxon>Bacillati</taxon>
        <taxon>Bacillota</taxon>
        <taxon>Bacilli</taxon>
        <taxon>Bacillales</taxon>
        <taxon>Paenibacillaceae</taxon>
        <taxon>Cohnella</taxon>
    </lineage>
</organism>
<dbReference type="InterPro" id="IPR058997">
    <property type="entry name" value="YycE-like_C"/>
</dbReference>
<evidence type="ECO:0000259" key="1">
    <source>
        <dbReference type="PROSITE" id="PS51819"/>
    </source>
</evidence>
<name>A0ABW0QWM2_9BACL</name>
<dbReference type="InterPro" id="IPR058998">
    <property type="entry name" value="YycE-like_N"/>
</dbReference>
<sequence>MKKAWSESLPAIQFRIARPTHQLQKIIEFYTNGLGLEIVGSFKNHDGYNGVMFGLPDVDYHLEFTQHLNATPILPPSDDNLLVFYMPNIEERNAMVSRLESMGYYAVEPENPYWKRNGITICDPDGWRIVLQNSNGIFKDIE</sequence>
<comment type="caution">
    <text evidence="2">The sequence shown here is derived from an EMBL/GenBank/DDBJ whole genome shotgun (WGS) entry which is preliminary data.</text>
</comment>
<accession>A0ABW0QWM2</accession>
<dbReference type="Gene3D" id="3.10.180.10">
    <property type="entry name" value="2,3-Dihydroxybiphenyl 1,2-Dioxygenase, domain 1"/>
    <property type="match status" value="1"/>
</dbReference>
<dbReference type="InterPro" id="IPR029068">
    <property type="entry name" value="Glyas_Bleomycin-R_OHBP_Dase"/>
</dbReference>
<dbReference type="Pfam" id="PF22658">
    <property type="entry name" value="YycE-like_N"/>
    <property type="match status" value="1"/>
</dbReference>